<evidence type="ECO:0000256" key="5">
    <source>
        <dbReference type="PIRSR" id="PIRSR001365-2"/>
    </source>
</evidence>
<evidence type="ECO:0000313" key="7">
    <source>
        <dbReference type="Proteomes" id="UP000000844"/>
    </source>
</evidence>
<feature type="binding site" evidence="5">
    <location>
        <position position="48"/>
    </location>
    <ligand>
        <name>pyruvate</name>
        <dbReference type="ChEBI" id="CHEBI:15361"/>
    </ligand>
</feature>
<dbReference type="InterPro" id="IPR013785">
    <property type="entry name" value="Aldolase_TIM"/>
</dbReference>
<evidence type="ECO:0000313" key="6">
    <source>
        <dbReference type="EMBL" id="ADD45723.1"/>
    </source>
</evidence>
<dbReference type="PIRSF" id="PIRSF001365">
    <property type="entry name" value="DHDPS"/>
    <property type="match status" value="1"/>
</dbReference>
<evidence type="ECO:0000256" key="4">
    <source>
        <dbReference type="PIRSR" id="PIRSR001365-1"/>
    </source>
</evidence>
<feature type="binding site" evidence="5">
    <location>
        <position position="205"/>
    </location>
    <ligand>
        <name>pyruvate</name>
        <dbReference type="ChEBI" id="CHEBI:15361"/>
    </ligand>
</feature>
<dbReference type="Pfam" id="PF00701">
    <property type="entry name" value="DHDPS"/>
    <property type="match status" value="1"/>
</dbReference>
<reference evidence="6 7" key="1">
    <citation type="journal article" date="2009" name="Stand. Genomic Sci.">
        <title>Complete genome sequence of Stackebrandtia nassauensis type strain (LLR-40K-21).</title>
        <authorList>
            <person name="Munk C."/>
            <person name="Lapidus A."/>
            <person name="Copeland A."/>
            <person name="Jando M."/>
            <person name="Mayilraj S."/>
            <person name="Glavina Del Rio T."/>
            <person name="Nolan M."/>
            <person name="Chen F."/>
            <person name="Lucas S."/>
            <person name="Tice H."/>
            <person name="Cheng J.F."/>
            <person name="Han C."/>
            <person name="Detter J.C."/>
            <person name="Bruce D."/>
            <person name="Goodwin L."/>
            <person name="Chain P."/>
            <person name="Pitluck S."/>
            <person name="Goker M."/>
            <person name="Ovchinikova G."/>
            <person name="Pati A."/>
            <person name="Ivanova N."/>
            <person name="Mavromatis K."/>
            <person name="Chen A."/>
            <person name="Palaniappan K."/>
            <person name="Land M."/>
            <person name="Hauser L."/>
            <person name="Chang Y.J."/>
            <person name="Jeffries C.D."/>
            <person name="Bristow J."/>
            <person name="Eisen J.A."/>
            <person name="Markowitz V."/>
            <person name="Hugenholtz P."/>
            <person name="Kyrpides N.C."/>
            <person name="Klenk H.P."/>
        </authorList>
    </citation>
    <scope>NUCLEOTIDE SEQUENCE [LARGE SCALE GENOMIC DNA]</scope>
    <source>
        <strain evidence="7">DSM 44728 / CIP 108903 / NRRL B-16338 / NBRC 102104 / LLR-40K-21</strain>
    </source>
</reference>
<feature type="active site" description="Schiff-base intermediate with substrate" evidence="4">
    <location>
        <position position="164"/>
    </location>
</feature>
<dbReference type="Gene3D" id="3.20.20.70">
    <property type="entry name" value="Aldolase class I"/>
    <property type="match status" value="1"/>
</dbReference>
<evidence type="ECO:0000256" key="2">
    <source>
        <dbReference type="ARBA" id="ARBA00023239"/>
    </source>
</evidence>
<dbReference type="CDD" id="cd00408">
    <property type="entry name" value="DHDPS-like"/>
    <property type="match status" value="1"/>
</dbReference>
<dbReference type="KEGG" id="sna:Snas_6099"/>
<evidence type="ECO:0000256" key="3">
    <source>
        <dbReference type="PIRNR" id="PIRNR001365"/>
    </source>
</evidence>
<dbReference type="SMART" id="SM01130">
    <property type="entry name" value="DHDPS"/>
    <property type="match status" value="1"/>
</dbReference>
<dbReference type="AlphaFoldDB" id="D3Q1E3"/>
<evidence type="ECO:0000256" key="1">
    <source>
        <dbReference type="ARBA" id="ARBA00007592"/>
    </source>
</evidence>
<gene>
    <name evidence="6" type="ordered locus">Snas_6099</name>
</gene>
<dbReference type="RefSeq" id="WP_013021294.1">
    <property type="nucleotide sequence ID" value="NC_013947.1"/>
</dbReference>
<dbReference type="OrthoDB" id="3175637at2"/>
<organism evidence="6 7">
    <name type="scientific">Stackebrandtia nassauensis (strain DSM 44728 / CIP 108903 / NRRL B-16338 / NBRC 102104 / LLR-40K-21)</name>
    <dbReference type="NCBI Taxonomy" id="446470"/>
    <lineage>
        <taxon>Bacteria</taxon>
        <taxon>Bacillati</taxon>
        <taxon>Actinomycetota</taxon>
        <taxon>Actinomycetes</taxon>
        <taxon>Glycomycetales</taxon>
        <taxon>Glycomycetaceae</taxon>
        <taxon>Stackebrandtia</taxon>
    </lineage>
</organism>
<dbReference type="EMBL" id="CP001778">
    <property type="protein sequence ID" value="ADD45723.1"/>
    <property type="molecule type" value="Genomic_DNA"/>
</dbReference>
<keyword evidence="7" id="KW-1185">Reference proteome</keyword>
<dbReference type="STRING" id="446470.Snas_6099"/>
<dbReference type="eggNOG" id="COG0329">
    <property type="taxonomic scope" value="Bacteria"/>
</dbReference>
<proteinExistence type="inferred from homology"/>
<keyword evidence="2 3" id="KW-0456">Lyase</keyword>
<comment type="similarity">
    <text evidence="1 3">Belongs to the DapA family.</text>
</comment>
<dbReference type="PANTHER" id="PTHR12128:SF66">
    <property type="entry name" value="4-HYDROXY-2-OXOGLUTARATE ALDOLASE, MITOCHONDRIAL"/>
    <property type="match status" value="1"/>
</dbReference>
<dbReference type="Proteomes" id="UP000000844">
    <property type="component" value="Chromosome"/>
</dbReference>
<accession>D3Q1E3</accession>
<name>D3Q1E3_STANL</name>
<dbReference type="SUPFAM" id="SSF51569">
    <property type="entry name" value="Aldolase"/>
    <property type="match status" value="1"/>
</dbReference>
<dbReference type="PANTHER" id="PTHR12128">
    <property type="entry name" value="DIHYDRODIPICOLINATE SYNTHASE"/>
    <property type="match status" value="1"/>
</dbReference>
<dbReference type="PRINTS" id="PR00146">
    <property type="entry name" value="DHPICSNTHASE"/>
</dbReference>
<feature type="active site" description="Proton donor/acceptor" evidence="4">
    <location>
        <position position="136"/>
    </location>
</feature>
<dbReference type="GO" id="GO:0008840">
    <property type="term" value="F:4-hydroxy-tetrahydrodipicolinate synthase activity"/>
    <property type="evidence" value="ECO:0007669"/>
    <property type="project" value="TreeGrafter"/>
</dbReference>
<dbReference type="InterPro" id="IPR002220">
    <property type="entry name" value="DapA-like"/>
</dbReference>
<dbReference type="HOGENOM" id="CLU_049343_5_1_11"/>
<sequence length="303" mass="31966">MDFDLQGVIPPLATPLDADGEIDRASLESLIAFQLDAGVDGVFLGGSTGEVALLDARRQREVLDIARDAVDGAVPLLAGAIDTGTARVIDLARQAVIAGADAVVVTTPFYVKPNDTEIAEHFRRVAAAVDIPVIAYDIVSNAQSRITPDVVCELAESNTIAALKDSSGDLVTFREITRRLPDFPALTGSELLADVSLDLGAKGLVPGLGNIDPHGYVRLYRAARAGDRQVARAEQERLLDLFRIISVADRSRVGFTAGALGGFKAALALRNIIKNPATNPPLSPLTDAETTRIAEILAEAGLL</sequence>
<protein>
    <submittedName>
        <fullName evidence="6">Dihydrodipicolinate synthetase</fullName>
    </submittedName>
</protein>